<dbReference type="PANTHER" id="PTHR30487:SF0">
    <property type="entry name" value="PREPILIN LEADER PEPTIDASE_N-METHYLTRANSFERASE-RELATED"/>
    <property type="match status" value="1"/>
</dbReference>
<name>A0A6L6GAH6_STRUB</name>
<organism evidence="2 3">
    <name type="scientific">Streptococcus uberis</name>
    <dbReference type="NCBI Taxonomy" id="1349"/>
    <lineage>
        <taxon>Bacteria</taxon>
        <taxon>Bacillati</taxon>
        <taxon>Bacillota</taxon>
        <taxon>Bacilli</taxon>
        <taxon>Lactobacillales</taxon>
        <taxon>Streptococcaceae</taxon>
        <taxon>Streptococcus</taxon>
    </lineage>
</organism>
<dbReference type="RefSeq" id="WP_154617672.1">
    <property type="nucleotide sequence ID" value="NZ_BAABQC010000002.1"/>
</dbReference>
<dbReference type="EMBL" id="WLXI01000054">
    <property type="protein sequence ID" value="MTD02179.1"/>
    <property type="molecule type" value="Genomic_DNA"/>
</dbReference>
<sequence>MIPILFFCLGASLGSFMGVIWDRFPENSIIWPPSHCDNCKHSLKAQQLIPIFSVLMTGFKCAFCKQRVSPIYSLIELVMGLIFWCAQQHLFFSWIDVYMISISILLSLYDMKTQSYPFIIWIFSFMVLLPFYEWNLLVFFFLMIALLSTIWPAVIGNGDFLYLASLALVYDLKMTLWIIQIASILGLAFCLVQKKRKIPFLPFLSLALLVLLCLKH</sequence>
<dbReference type="PANTHER" id="PTHR30487">
    <property type="entry name" value="TYPE 4 PREPILIN-LIKE PROTEINS LEADER PEPTIDE-PROCESSING ENZYME"/>
    <property type="match status" value="1"/>
</dbReference>
<dbReference type="GO" id="GO:0004190">
    <property type="term" value="F:aspartic-type endopeptidase activity"/>
    <property type="evidence" value="ECO:0007669"/>
    <property type="project" value="TreeGrafter"/>
</dbReference>
<dbReference type="InterPro" id="IPR010627">
    <property type="entry name" value="Prepilin_pept_A24_N"/>
</dbReference>
<dbReference type="GO" id="GO:0005886">
    <property type="term" value="C:plasma membrane"/>
    <property type="evidence" value="ECO:0007669"/>
    <property type="project" value="TreeGrafter"/>
</dbReference>
<dbReference type="Proteomes" id="UP000483839">
    <property type="component" value="Unassembled WGS sequence"/>
</dbReference>
<evidence type="ECO:0000259" key="1">
    <source>
        <dbReference type="Pfam" id="PF06750"/>
    </source>
</evidence>
<accession>A0A6L6GAH6</accession>
<comment type="caution">
    <text evidence="2">The sequence shown here is derived from an EMBL/GenBank/DDBJ whole genome shotgun (WGS) entry which is preliminary data.</text>
</comment>
<reference evidence="2 3" key="1">
    <citation type="submission" date="2019-11" db="EMBL/GenBank/DDBJ databases">
        <title>Streptococcus uberis isolated from clinical mastitis cases on a southeastern Queensland dairy.</title>
        <authorList>
            <person name="Workentine M.L."/>
            <person name="Price R."/>
            <person name="Olchowy T."/>
        </authorList>
    </citation>
    <scope>NUCLEOTIDE SEQUENCE [LARGE SCALE GENOMIC DNA]</scope>
    <source>
        <strain evidence="2 3">OLC4459-A17</strain>
    </source>
</reference>
<evidence type="ECO:0000313" key="3">
    <source>
        <dbReference type="Proteomes" id="UP000483839"/>
    </source>
</evidence>
<evidence type="ECO:0000313" key="2">
    <source>
        <dbReference type="EMBL" id="MTD02179.1"/>
    </source>
</evidence>
<proteinExistence type="predicted"/>
<dbReference type="InterPro" id="IPR050882">
    <property type="entry name" value="Prepilin_peptidase/N-MTase"/>
</dbReference>
<dbReference type="Pfam" id="PF06750">
    <property type="entry name" value="A24_N_bact"/>
    <property type="match status" value="1"/>
</dbReference>
<feature type="domain" description="Prepilin peptidase A24 N-terminal" evidence="1">
    <location>
        <begin position="9"/>
        <end position="86"/>
    </location>
</feature>
<dbReference type="GO" id="GO:0006465">
    <property type="term" value="P:signal peptide processing"/>
    <property type="evidence" value="ECO:0007669"/>
    <property type="project" value="TreeGrafter"/>
</dbReference>
<dbReference type="AlphaFoldDB" id="A0A6L6GAH6"/>
<protein>
    <submittedName>
        <fullName evidence="2">Prepilin peptidase</fullName>
    </submittedName>
</protein>
<gene>
    <name evidence="2" type="ORF">GKS16_07860</name>
</gene>